<protein>
    <submittedName>
        <fullName evidence="2">Uncharacterized protein</fullName>
    </submittedName>
</protein>
<reference evidence="2 3" key="1">
    <citation type="journal article" date="2014" name="Nat. Commun.">
        <title>Klebsormidium flaccidum genome reveals primary factors for plant terrestrial adaptation.</title>
        <authorList>
            <person name="Hori K."/>
            <person name="Maruyama F."/>
            <person name="Fujisawa T."/>
            <person name="Togashi T."/>
            <person name="Yamamoto N."/>
            <person name="Seo M."/>
            <person name="Sato S."/>
            <person name="Yamada T."/>
            <person name="Mori H."/>
            <person name="Tajima N."/>
            <person name="Moriyama T."/>
            <person name="Ikeuchi M."/>
            <person name="Watanabe M."/>
            <person name="Wada H."/>
            <person name="Kobayashi K."/>
            <person name="Saito M."/>
            <person name="Masuda T."/>
            <person name="Sasaki-Sekimoto Y."/>
            <person name="Mashiguchi K."/>
            <person name="Awai K."/>
            <person name="Shimojima M."/>
            <person name="Masuda S."/>
            <person name="Iwai M."/>
            <person name="Nobusawa T."/>
            <person name="Narise T."/>
            <person name="Kondo S."/>
            <person name="Saito H."/>
            <person name="Sato R."/>
            <person name="Murakawa M."/>
            <person name="Ihara Y."/>
            <person name="Oshima-Yamada Y."/>
            <person name="Ohtaka K."/>
            <person name="Satoh M."/>
            <person name="Sonobe K."/>
            <person name="Ishii M."/>
            <person name="Ohtani R."/>
            <person name="Kanamori-Sato M."/>
            <person name="Honoki R."/>
            <person name="Miyazaki D."/>
            <person name="Mochizuki H."/>
            <person name="Umetsu J."/>
            <person name="Higashi K."/>
            <person name="Shibata D."/>
            <person name="Kamiya Y."/>
            <person name="Sato N."/>
            <person name="Nakamura Y."/>
            <person name="Tabata S."/>
            <person name="Ida S."/>
            <person name="Kurokawa K."/>
            <person name="Ohta H."/>
        </authorList>
    </citation>
    <scope>NUCLEOTIDE SEQUENCE [LARGE SCALE GENOMIC DNA]</scope>
    <source>
        <strain evidence="2 3">NIES-2285</strain>
    </source>
</reference>
<evidence type="ECO:0000313" key="3">
    <source>
        <dbReference type="Proteomes" id="UP000054558"/>
    </source>
</evidence>
<keyword evidence="3" id="KW-1185">Reference proteome</keyword>
<feature type="region of interest" description="Disordered" evidence="1">
    <location>
        <begin position="161"/>
        <end position="207"/>
    </location>
</feature>
<dbReference type="Gene3D" id="6.20.250.70">
    <property type="match status" value="1"/>
</dbReference>
<feature type="region of interest" description="Disordered" evidence="1">
    <location>
        <begin position="1"/>
        <end position="45"/>
    </location>
</feature>
<feature type="compositionally biased region" description="Basic residues" evidence="1">
    <location>
        <begin position="1"/>
        <end position="10"/>
    </location>
</feature>
<dbReference type="AlphaFoldDB" id="A0A1Y1I7J8"/>
<dbReference type="OrthoDB" id="558247at2759"/>
<accession>A0A1Y1I7J8</accession>
<dbReference type="InterPro" id="IPR038823">
    <property type="entry name" value="MED2_plant"/>
</dbReference>
<evidence type="ECO:0000256" key="1">
    <source>
        <dbReference type="SAM" id="MobiDB-lite"/>
    </source>
</evidence>
<dbReference type="PANTHER" id="PTHR36407">
    <property type="entry name" value="MEDIATOR-ASSOCIATED PROTEIN 2"/>
    <property type="match status" value="1"/>
</dbReference>
<sequence>MSEAARKRKRNETARSEAAGRSAVAVAPPKRYQPPASFKQITDKPLVPAETLQDNGTEVWLIQLPPQLDPTSLDGVTWKVRTHVADGELGHLQSSEGDSYSITAEPAALAKQLCVVAPSSGEGRRSFVRQCDRHVSLVKRVPKAGHEDRLPNTPAAQILGTAQHRSIQPTAETDGAERQLAVAEGISAEPSTKKKKKKRRATEEVPS</sequence>
<name>A0A1Y1I7J8_KLENI</name>
<evidence type="ECO:0000313" key="2">
    <source>
        <dbReference type="EMBL" id="GAQ86503.1"/>
    </source>
</evidence>
<dbReference type="OMA" id="AHEPDAT"/>
<gene>
    <name evidence="2" type="ORF">KFL_002920190</name>
</gene>
<dbReference type="Proteomes" id="UP000054558">
    <property type="component" value="Unassembled WGS sequence"/>
</dbReference>
<proteinExistence type="predicted"/>
<dbReference type="EMBL" id="DF237241">
    <property type="protein sequence ID" value="GAQ86503.1"/>
    <property type="molecule type" value="Genomic_DNA"/>
</dbReference>
<dbReference type="PANTHER" id="PTHR36407:SF1">
    <property type="entry name" value="MEDIATOR-ASSOCIATED PROTEIN 2"/>
    <property type="match status" value="1"/>
</dbReference>
<organism evidence="2 3">
    <name type="scientific">Klebsormidium nitens</name>
    <name type="common">Green alga</name>
    <name type="synonym">Ulothrix nitens</name>
    <dbReference type="NCBI Taxonomy" id="105231"/>
    <lineage>
        <taxon>Eukaryota</taxon>
        <taxon>Viridiplantae</taxon>
        <taxon>Streptophyta</taxon>
        <taxon>Klebsormidiophyceae</taxon>
        <taxon>Klebsormidiales</taxon>
        <taxon>Klebsormidiaceae</taxon>
        <taxon>Klebsormidium</taxon>
    </lineage>
</organism>